<name>Q73B46_BACC1</name>
<dbReference type="EMBL" id="AE017194">
    <property type="protein sequence ID" value="AAS40503.1"/>
    <property type="molecule type" value="Genomic_DNA"/>
</dbReference>
<dbReference type="Proteomes" id="UP000002527">
    <property type="component" value="Chromosome"/>
</dbReference>
<proteinExistence type="predicted"/>
<gene>
    <name evidence="1" type="ordered locus">BCE_1574</name>
</gene>
<reference evidence="1 2" key="1">
    <citation type="journal article" date="2004" name="Nucleic Acids Res.">
        <title>The genome sequence of Bacillus cereus ATCC 10987 reveals metabolic adaptations and a large plasmid related to Bacillus anthracis pXO1.</title>
        <authorList>
            <person name="Rasko D.A."/>
            <person name="Ravel J."/>
            <person name="Okstad O.A."/>
            <person name="Helgason E."/>
            <person name="Cer R.Z."/>
            <person name="Jiang L."/>
            <person name="Shores K.A."/>
            <person name="Fouts D.E."/>
            <person name="Tourasse N.J."/>
            <person name="Angiuoli S.V."/>
            <person name="Kolonay J."/>
            <person name="Nelson W.C."/>
            <person name="Kolsto A.-B."/>
            <person name="Fraser C.M."/>
            <person name="Read T.D."/>
        </authorList>
    </citation>
    <scope>NUCLEOTIDE SEQUENCE [LARGE SCALE GENOMIC DNA]</scope>
    <source>
        <strain evidence="2">ATCC 10987 / NRS 248</strain>
    </source>
</reference>
<sequence length="31" mass="3847">MFFLECVFSYTHEYKNPPKRTNKIKQTHNNM</sequence>
<protein>
    <submittedName>
        <fullName evidence="1">Uncharacterized protein</fullName>
    </submittedName>
</protein>
<dbReference type="KEGG" id="bca:BCE_1574"/>
<accession>Q73B46</accession>
<evidence type="ECO:0000313" key="2">
    <source>
        <dbReference type="Proteomes" id="UP000002527"/>
    </source>
</evidence>
<evidence type="ECO:0000313" key="1">
    <source>
        <dbReference type="EMBL" id="AAS40503.1"/>
    </source>
</evidence>
<dbReference type="HOGENOM" id="CLU_3394883_0_0_9"/>
<dbReference type="AlphaFoldDB" id="Q73B46"/>
<organism evidence="1 2">
    <name type="scientific">Bacillus cereus (strain ATCC 10987 / NRS 248)</name>
    <dbReference type="NCBI Taxonomy" id="222523"/>
    <lineage>
        <taxon>Bacteria</taxon>
        <taxon>Bacillati</taxon>
        <taxon>Bacillota</taxon>
        <taxon>Bacilli</taxon>
        <taxon>Bacillales</taxon>
        <taxon>Bacillaceae</taxon>
        <taxon>Bacillus</taxon>
        <taxon>Bacillus cereus group</taxon>
    </lineage>
</organism>